<gene>
    <name evidence="2" type="ORF">BUL40_08375</name>
</gene>
<keyword evidence="3" id="KW-1185">Reference proteome</keyword>
<dbReference type="Pfam" id="PF13454">
    <property type="entry name" value="NAD_binding_9"/>
    <property type="match status" value="1"/>
</dbReference>
<dbReference type="Proteomes" id="UP000191680">
    <property type="component" value="Unassembled WGS sequence"/>
</dbReference>
<protein>
    <recommendedName>
        <fullName evidence="1">FAD-dependent urate hydroxylase HpyO/Asp monooxygenase CreE-like FAD/NAD(P)-binding domain-containing protein</fullName>
    </recommendedName>
</protein>
<dbReference type="OrthoDB" id="9785911at2"/>
<dbReference type="RefSeq" id="WP_080318875.1">
    <property type="nucleotide sequence ID" value="NZ_MTBC01000004.1"/>
</dbReference>
<evidence type="ECO:0000313" key="2">
    <source>
        <dbReference type="EMBL" id="OQD43095.1"/>
    </source>
</evidence>
<reference evidence="2 3" key="1">
    <citation type="submission" date="2016-12" db="EMBL/GenBank/DDBJ databases">
        <authorList>
            <person name="Song W.-J."/>
            <person name="Kurnit D.M."/>
        </authorList>
    </citation>
    <scope>NUCLEOTIDE SEQUENCE [LARGE SCALE GENOMIC DNA]</scope>
    <source>
        <strain evidence="2 3">HSG9</strain>
    </source>
</reference>
<comment type="caution">
    <text evidence="2">The sequence shown here is derived from an EMBL/GenBank/DDBJ whole genome shotgun (WGS) entry which is preliminary data.</text>
</comment>
<dbReference type="PANTHER" id="PTHR40254:SF1">
    <property type="entry name" value="BLR0577 PROTEIN"/>
    <property type="match status" value="1"/>
</dbReference>
<dbReference type="EMBL" id="MTBC01000004">
    <property type="protein sequence ID" value="OQD43095.1"/>
    <property type="molecule type" value="Genomic_DNA"/>
</dbReference>
<dbReference type="InterPro" id="IPR038732">
    <property type="entry name" value="HpyO/CreE_NAD-binding"/>
</dbReference>
<dbReference type="Gene3D" id="3.50.50.60">
    <property type="entry name" value="FAD/NAD(P)-binding domain"/>
    <property type="match status" value="1"/>
</dbReference>
<feature type="domain" description="FAD-dependent urate hydroxylase HpyO/Asp monooxygenase CreE-like FAD/NAD(P)-binding" evidence="1">
    <location>
        <begin position="7"/>
        <end position="183"/>
    </location>
</feature>
<proteinExistence type="predicted"/>
<dbReference type="InterPro" id="IPR052189">
    <property type="entry name" value="L-asp_N-monooxygenase_NS-form"/>
</dbReference>
<dbReference type="InterPro" id="IPR036188">
    <property type="entry name" value="FAD/NAD-bd_sf"/>
</dbReference>
<accession>A0A1V6LSE5</accession>
<dbReference type="PANTHER" id="PTHR40254">
    <property type="entry name" value="BLR0577 PROTEIN"/>
    <property type="match status" value="1"/>
</dbReference>
<dbReference type="AlphaFoldDB" id="A0A1V6LSE5"/>
<evidence type="ECO:0000313" key="3">
    <source>
        <dbReference type="Proteomes" id="UP000191680"/>
    </source>
</evidence>
<dbReference type="SUPFAM" id="SSF51905">
    <property type="entry name" value="FAD/NAD(P)-binding domain"/>
    <property type="match status" value="1"/>
</dbReference>
<evidence type="ECO:0000259" key="1">
    <source>
        <dbReference type="Pfam" id="PF13454"/>
    </source>
</evidence>
<name>A0A1V6LSE5_9FLAO</name>
<sequence length="502" mass="56838">MNPNITFIGAGIATSYCILELLNQVKDKDIDLTITVIDKSNDFFKGFPYGERSGKAVLLIQNLENFISEPDKSDFIKWMEENIENLLLDFRNSGKEYALNWINNNKTFIEKKQWNQLYVPRFFFGNYISEKVENAIKTINNVKVLTITGEVTSIKKSSATEFAIKLDNGTTLYSEKTVLATGSLPYKILKGSENIDSRFLYVKQPYDPSSLENIKRVKEFINHNKTKIPFFKILVLGANASGLEMIYRLNEEIDSELNVSYTSMSSHGIMPDSKFNLEKYEKFYPKHLHALKEKKKITAEDIGIAANKDIDLAESLQIGAATSVKAISPAFAQLLPKLNENELLKFAYFHGNQIGSRQRCAGKHYTAVIEGLTKNKRFKHLKGRFIGIENNSNGIKVNFSNGTESNSEIFDVVINCLGSMKLDDNNLPNLYKSLQKDNLATIAPSKIGIIVDKQMQASENLFIAGPLLAGNKIKDKIFWHLEHCVRIIYSSRFLAHQIIDKL</sequence>
<organism evidence="2 3">
    <name type="scientific">Croceivirga radicis</name>
    <dbReference type="NCBI Taxonomy" id="1929488"/>
    <lineage>
        <taxon>Bacteria</taxon>
        <taxon>Pseudomonadati</taxon>
        <taxon>Bacteroidota</taxon>
        <taxon>Flavobacteriia</taxon>
        <taxon>Flavobacteriales</taxon>
        <taxon>Flavobacteriaceae</taxon>
        <taxon>Croceivirga</taxon>
    </lineage>
</organism>